<dbReference type="PANTHER" id="PTHR47677:SF1">
    <property type="entry name" value="CYTOCHROME C OXIDASE ASSEMBLY FACTOR 6"/>
    <property type="match status" value="1"/>
</dbReference>
<reference evidence="5 6" key="1">
    <citation type="submission" date="2015-04" db="EMBL/GenBank/DDBJ databases">
        <title>Complete genome sequence of Schizopora paradoxa KUC8140, a cosmopolitan wood degrader in East Asia.</title>
        <authorList>
            <consortium name="DOE Joint Genome Institute"/>
            <person name="Min B."/>
            <person name="Park H."/>
            <person name="Jang Y."/>
            <person name="Kim J.-J."/>
            <person name="Kim K.H."/>
            <person name="Pangilinan J."/>
            <person name="Lipzen A."/>
            <person name="Riley R."/>
            <person name="Grigoriev I.V."/>
            <person name="Spatafora J.W."/>
            <person name="Choi I.-G."/>
        </authorList>
    </citation>
    <scope>NUCLEOTIDE SEQUENCE [LARGE SCALE GENOMIC DNA]</scope>
    <source>
        <strain evidence="5 6">KUC8140</strain>
    </source>
</reference>
<dbReference type="InterPro" id="IPR036549">
    <property type="entry name" value="CX6/COA6-like_sf"/>
</dbReference>
<dbReference type="EMBL" id="KQ085907">
    <property type="protein sequence ID" value="KLO17234.1"/>
    <property type="molecule type" value="Genomic_DNA"/>
</dbReference>
<keyword evidence="6" id="KW-1185">Reference proteome</keyword>
<dbReference type="STRING" id="27342.A0A0H2RZQ3"/>
<dbReference type="Proteomes" id="UP000053477">
    <property type="component" value="Unassembled WGS sequence"/>
</dbReference>
<keyword evidence="4" id="KW-1015">Disulfide bond</keyword>
<name>A0A0H2RZQ3_9AGAM</name>
<gene>
    <name evidence="5" type="ORF">SCHPADRAFT_913739</name>
</gene>
<organism evidence="5 6">
    <name type="scientific">Schizopora paradoxa</name>
    <dbReference type="NCBI Taxonomy" id="27342"/>
    <lineage>
        <taxon>Eukaryota</taxon>
        <taxon>Fungi</taxon>
        <taxon>Dikarya</taxon>
        <taxon>Basidiomycota</taxon>
        <taxon>Agaricomycotina</taxon>
        <taxon>Agaricomycetes</taxon>
        <taxon>Hymenochaetales</taxon>
        <taxon>Schizoporaceae</taxon>
        <taxon>Schizopora</taxon>
    </lineage>
</organism>
<evidence type="ECO:0000256" key="3">
    <source>
        <dbReference type="ARBA" id="ARBA00023128"/>
    </source>
</evidence>
<evidence type="ECO:0000313" key="6">
    <source>
        <dbReference type="Proteomes" id="UP000053477"/>
    </source>
</evidence>
<evidence type="ECO:0000256" key="1">
    <source>
        <dbReference type="ARBA" id="ARBA00004173"/>
    </source>
</evidence>
<dbReference type="PANTHER" id="PTHR47677">
    <property type="entry name" value="CYTOCHROME C OXIDASE ASSEMBLY FACTOR 6"/>
    <property type="match status" value="1"/>
</dbReference>
<dbReference type="InParanoid" id="A0A0H2RZQ3"/>
<dbReference type="GO" id="GO:0005739">
    <property type="term" value="C:mitochondrion"/>
    <property type="evidence" value="ECO:0007669"/>
    <property type="project" value="UniProtKB-SubCell"/>
</dbReference>
<evidence type="ECO:0008006" key="7">
    <source>
        <dbReference type="Google" id="ProtNLM"/>
    </source>
</evidence>
<dbReference type="AlphaFoldDB" id="A0A0H2RZQ3"/>
<evidence type="ECO:0000256" key="4">
    <source>
        <dbReference type="ARBA" id="ARBA00023157"/>
    </source>
</evidence>
<keyword evidence="3" id="KW-0496">Mitochondrion</keyword>
<proteinExistence type="inferred from homology"/>
<dbReference type="SUPFAM" id="SSF47694">
    <property type="entry name" value="Cytochrome c oxidase subunit h"/>
    <property type="match status" value="1"/>
</dbReference>
<evidence type="ECO:0000256" key="2">
    <source>
        <dbReference type="ARBA" id="ARBA00006425"/>
    </source>
</evidence>
<protein>
    <recommendedName>
        <fullName evidence="7">Cytochrome oxidase c subunit VIb</fullName>
    </recommendedName>
</protein>
<comment type="subcellular location">
    <subcellularLocation>
        <location evidence="1">Mitochondrion</location>
    </subcellularLocation>
</comment>
<dbReference type="Gene3D" id="1.10.10.140">
    <property type="entry name" value="Cytochrome c oxidase, subunit VIb"/>
    <property type="match status" value="1"/>
</dbReference>
<dbReference type="Pfam" id="PF02297">
    <property type="entry name" value="COX6B"/>
    <property type="match status" value="1"/>
</dbReference>
<accession>A0A0H2RZQ3</accession>
<evidence type="ECO:0000313" key="5">
    <source>
        <dbReference type="EMBL" id="KLO17234.1"/>
    </source>
</evidence>
<dbReference type="InterPro" id="IPR048280">
    <property type="entry name" value="COX6B-like"/>
</dbReference>
<dbReference type="PROSITE" id="PS51808">
    <property type="entry name" value="CHCH"/>
    <property type="match status" value="1"/>
</dbReference>
<comment type="similarity">
    <text evidence="2">Belongs to the cytochrome c oxidase subunit 6B family.</text>
</comment>
<dbReference type="FunCoup" id="A0A0H2RZQ3">
    <property type="interactions" value="15"/>
</dbReference>
<dbReference type="InterPro" id="IPR048281">
    <property type="entry name" value="COA6_fun"/>
</dbReference>
<sequence>MGWFDWISSKKTEEPDLTTRKDRQKCWESRDAYFACLDAKGVIKPGDEGTGCSAEQGKYEQNCAKSWIDYFNQRRVLAEQQKESLAMAKTQEEEAKRRRKS</sequence>
<dbReference type="OrthoDB" id="5545577at2759"/>